<name>A0A4V3D0I4_LABRH</name>
<evidence type="ECO:0008006" key="4">
    <source>
        <dbReference type="Google" id="ProtNLM"/>
    </source>
</evidence>
<reference evidence="2 3" key="1">
    <citation type="submission" date="2019-03" db="EMBL/GenBank/DDBJ databases">
        <title>Genomic Encyclopedia of Type Strains, Phase IV (KMG-IV): sequencing the most valuable type-strain genomes for metagenomic binning, comparative biology and taxonomic classification.</title>
        <authorList>
            <person name="Goeker M."/>
        </authorList>
    </citation>
    <scope>NUCLEOTIDE SEQUENCE [LARGE SCALE GENOMIC DNA]</scope>
    <source>
        <strain evidence="2 3">DSM 45361</strain>
    </source>
</reference>
<dbReference type="OrthoDB" id="4377297at2"/>
<evidence type="ECO:0000313" key="3">
    <source>
        <dbReference type="Proteomes" id="UP000295444"/>
    </source>
</evidence>
<proteinExistence type="predicted"/>
<evidence type="ECO:0000313" key="2">
    <source>
        <dbReference type="EMBL" id="TDQ05815.1"/>
    </source>
</evidence>
<feature type="region of interest" description="Disordered" evidence="1">
    <location>
        <begin position="268"/>
        <end position="299"/>
    </location>
</feature>
<organism evidence="2 3">
    <name type="scientific">Labedaea rhizosphaerae</name>
    <dbReference type="NCBI Taxonomy" id="598644"/>
    <lineage>
        <taxon>Bacteria</taxon>
        <taxon>Bacillati</taxon>
        <taxon>Actinomycetota</taxon>
        <taxon>Actinomycetes</taxon>
        <taxon>Pseudonocardiales</taxon>
        <taxon>Pseudonocardiaceae</taxon>
        <taxon>Labedaea</taxon>
    </lineage>
</organism>
<keyword evidence="3" id="KW-1185">Reference proteome</keyword>
<gene>
    <name evidence="2" type="ORF">EV186_1011793</name>
</gene>
<dbReference type="AlphaFoldDB" id="A0A4V3D0I4"/>
<comment type="caution">
    <text evidence="2">The sequence shown here is derived from an EMBL/GenBank/DDBJ whole genome shotgun (WGS) entry which is preliminary data.</text>
</comment>
<evidence type="ECO:0000256" key="1">
    <source>
        <dbReference type="SAM" id="MobiDB-lite"/>
    </source>
</evidence>
<dbReference type="EMBL" id="SNXZ01000001">
    <property type="protein sequence ID" value="TDQ05815.1"/>
    <property type="molecule type" value="Genomic_DNA"/>
</dbReference>
<dbReference type="RefSeq" id="WP_133848499.1">
    <property type="nucleotide sequence ID" value="NZ_SNXZ01000001.1"/>
</dbReference>
<protein>
    <recommendedName>
        <fullName evidence="4">Tetratricopeptide repeat protein</fullName>
    </recommendedName>
</protein>
<dbReference type="Proteomes" id="UP000295444">
    <property type="component" value="Unassembled WGS sequence"/>
</dbReference>
<sequence length="299" mass="30994">MAADLHDIAFGADPGAPVPPAHTPRERWLAGVALGGQGHYAAATALLAPLASTAGPVAALAGAALASHRRQLGGHAAARRLDGRALLLLGEDEQARSDVLLGLAADALGLGLTRQAHALLDRAAGLTGWRHELRHDWVTAEVLLAEGRAAQAVAPAERAAERALACDSVRHQVKADLVLAAALATASDPSQRPIGLLQSVVARAQDHGLAPLVWPSALLLAELDPDGAATHRMTGWAALHAVLHRTDPIGRRIAEASPWVPTRAMHSLEPPMAASGRTSSEELPPDRVKVRAPASDKGT</sequence>
<accession>A0A4V3D0I4</accession>